<gene>
    <name evidence="2" type="ORF">FDO65_18475</name>
</gene>
<feature type="region of interest" description="Disordered" evidence="1">
    <location>
        <begin position="1"/>
        <end position="26"/>
    </location>
</feature>
<proteinExistence type="predicted"/>
<name>A0A4U6QA91_9ACTN</name>
<comment type="caution">
    <text evidence="2">The sequence shown here is derived from an EMBL/GenBank/DDBJ whole genome shotgun (WGS) entry which is preliminary data.</text>
</comment>
<dbReference type="Proteomes" id="UP000306985">
    <property type="component" value="Unassembled WGS sequence"/>
</dbReference>
<sequence length="175" mass="18261">MAFGRSRKKRKGRGKSADTKRGALETLTDPKTILRLSTLFRVAGPLLAGGAMKASTSVRGAMDEQRARQLGVAPDAVAAYRGPAGPARARIAGLQSAIDELRGRRGGEPAVARFTDAAVARLSDLTAGVNATTTMAPPTRRVALRAVAADLDQLETELMTYLVGPPSPAARALNA</sequence>
<dbReference type="Pfam" id="PF20079">
    <property type="entry name" value="DUF6474"/>
    <property type="match status" value="1"/>
</dbReference>
<keyword evidence="3" id="KW-1185">Reference proteome</keyword>
<evidence type="ECO:0000313" key="2">
    <source>
        <dbReference type="EMBL" id="TKV56831.1"/>
    </source>
</evidence>
<evidence type="ECO:0000256" key="1">
    <source>
        <dbReference type="SAM" id="MobiDB-lite"/>
    </source>
</evidence>
<organism evidence="2 3">
    <name type="scientific">Nakamurella flava</name>
    <dbReference type="NCBI Taxonomy" id="2576308"/>
    <lineage>
        <taxon>Bacteria</taxon>
        <taxon>Bacillati</taxon>
        <taxon>Actinomycetota</taxon>
        <taxon>Actinomycetes</taxon>
        <taxon>Nakamurellales</taxon>
        <taxon>Nakamurellaceae</taxon>
        <taxon>Nakamurella</taxon>
    </lineage>
</organism>
<reference evidence="2 3" key="1">
    <citation type="submission" date="2019-05" db="EMBL/GenBank/DDBJ databases">
        <title>Nakamurella sp. N5BH11, whole genome shotgun sequence.</title>
        <authorList>
            <person name="Tuo L."/>
        </authorList>
    </citation>
    <scope>NUCLEOTIDE SEQUENCE [LARGE SCALE GENOMIC DNA]</scope>
    <source>
        <strain evidence="2 3">N5BH11</strain>
    </source>
</reference>
<dbReference type="EMBL" id="SZZH01000006">
    <property type="protein sequence ID" value="TKV56831.1"/>
    <property type="molecule type" value="Genomic_DNA"/>
</dbReference>
<dbReference type="InterPro" id="IPR045522">
    <property type="entry name" value="DUF6474"/>
</dbReference>
<dbReference type="RefSeq" id="WP_137451218.1">
    <property type="nucleotide sequence ID" value="NZ_SZZH01000006.1"/>
</dbReference>
<evidence type="ECO:0000313" key="3">
    <source>
        <dbReference type="Proteomes" id="UP000306985"/>
    </source>
</evidence>
<dbReference type="AlphaFoldDB" id="A0A4U6QA91"/>
<accession>A0A4U6QA91</accession>
<feature type="compositionally biased region" description="Basic residues" evidence="1">
    <location>
        <begin position="1"/>
        <end position="14"/>
    </location>
</feature>
<protein>
    <submittedName>
        <fullName evidence="2">Uncharacterized protein</fullName>
    </submittedName>
</protein>
<dbReference type="OrthoDB" id="4374070at2"/>